<evidence type="ECO:0000256" key="3">
    <source>
        <dbReference type="ARBA" id="ARBA00022833"/>
    </source>
</evidence>
<name>A0ABM4BLU3_HYDVU</name>
<feature type="domain" description="A20-type" evidence="4">
    <location>
        <begin position="482"/>
        <end position="517"/>
    </location>
</feature>
<evidence type="ECO:0000259" key="4">
    <source>
        <dbReference type="PROSITE" id="PS51036"/>
    </source>
</evidence>
<keyword evidence="2" id="KW-0863">Zinc-finger</keyword>
<organism evidence="5 6">
    <name type="scientific">Hydra vulgaris</name>
    <name type="common">Hydra</name>
    <name type="synonym">Hydra attenuata</name>
    <dbReference type="NCBI Taxonomy" id="6087"/>
    <lineage>
        <taxon>Eukaryota</taxon>
        <taxon>Metazoa</taxon>
        <taxon>Cnidaria</taxon>
        <taxon>Hydrozoa</taxon>
        <taxon>Hydroidolina</taxon>
        <taxon>Anthoathecata</taxon>
        <taxon>Aplanulata</taxon>
        <taxon>Hydridae</taxon>
        <taxon>Hydra</taxon>
    </lineage>
</organism>
<keyword evidence="3" id="KW-0862">Zinc</keyword>
<keyword evidence="1" id="KW-0479">Metal-binding</keyword>
<accession>A0ABM4BLU3</accession>
<proteinExistence type="predicted"/>
<dbReference type="Proteomes" id="UP001652625">
    <property type="component" value="Chromosome 03"/>
</dbReference>
<protein>
    <submittedName>
        <fullName evidence="6">Uncharacterized protein LOC100201096 isoform X4</fullName>
    </submittedName>
</protein>
<evidence type="ECO:0000256" key="1">
    <source>
        <dbReference type="ARBA" id="ARBA00022723"/>
    </source>
</evidence>
<evidence type="ECO:0000313" key="6">
    <source>
        <dbReference type="RefSeq" id="XP_065650038.1"/>
    </source>
</evidence>
<dbReference type="Pfam" id="PF01754">
    <property type="entry name" value="zf-A20"/>
    <property type="match status" value="1"/>
</dbReference>
<keyword evidence="5" id="KW-1185">Reference proteome</keyword>
<gene>
    <name evidence="6" type="primary">LOC100201096</name>
</gene>
<dbReference type="SMART" id="SM00259">
    <property type="entry name" value="ZnF_A20"/>
    <property type="match status" value="2"/>
</dbReference>
<evidence type="ECO:0000313" key="5">
    <source>
        <dbReference type="Proteomes" id="UP001652625"/>
    </source>
</evidence>
<dbReference type="Gene3D" id="4.10.240.30">
    <property type="match status" value="1"/>
</dbReference>
<sequence length="526" mass="60913">MFQENNELLCGAIDRNTIELRNLNKNDELDFDRTKVFCCFAGCESNVSSKHHTLCDAHMKTKKCCLSSCQNTADENDLGMCLQCYQMKKESFKDSSVLMSQTKDEFFNRKNKNSEDFISNLDFLPPLPSSDPMQKYNEQNLAKSEAFINKSSLNDNFTGYMQPARNASVKKTDYEDFNSTVEFLPPVPFASPNNVFDEYQERSRVYSNGDKNRYNDNFAGYMHQARNLSVTGYMQPARNASVKKTDYEDFNSTVDFLPPLPSARPNHMFDEFQEKLQVYNNEEKNRYNLYNNARFSDLPLQNPTLNQSFRKSHYDLNASFPNEICKKCNVRIAVSKGICSNCNEIYSQYSNCINCEKKELVSKLYQGCLCNTCYKSLQEQAAKSEIKSKNHNLDYCMQKPFYQENHNNLRTQFEPNHQGYNYQDCNYQEHNYQPRNYADPMYQDRLPEKKQNDAVPCSTLGCALLTVLPTGKCHKCESQSNKYLNMKCLKINCEFFGSPEFNGLCSGCFMAMTVEESRQRQTSQSR</sequence>
<reference evidence="6" key="1">
    <citation type="submission" date="2025-08" db="UniProtKB">
        <authorList>
            <consortium name="RefSeq"/>
        </authorList>
    </citation>
    <scope>IDENTIFICATION</scope>
</reference>
<evidence type="ECO:0000256" key="2">
    <source>
        <dbReference type="ARBA" id="ARBA00022771"/>
    </source>
</evidence>
<dbReference type="PROSITE" id="PS51036">
    <property type="entry name" value="ZF_A20"/>
    <property type="match status" value="1"/>
</dbReference>
<dbReference type="GeneID" id="100201096"/>
<dbReference type="InterPro" id="IPR002653">
    <property type="entry name" value="Znf_A20"/>
</dbReference>
<dbReference type="RefSeq" id="XP_065650038.1">
    <property type="nucleotide sequence ID" value="XM_065793966.1"/>
</dbReference>